<evidence type="ECO:0000313" key="2">
    <source>
        <dbReference type="Proteomes" id="UP001280121"/>
    </source>
</evidence>
<feature type="non-terminal residue" evidence="1">
    <location>
        <position position="73"/>
    </location>
</feature>
<evidence type="ECO:0000313" key="1">
    <source>
        <dbReference type="EMBL" id="KAK2648719.1"/>
    </source>
</evidence>
<keyword evidence="2" id="KW-1185">Reference proteome</keyword>
<dbReference type="AlphaFoldDB" id="A0AAD9WYM8"/>
<accession>A0AAD9WYM8</accession>
<comment type="caution">
    <text evidence="1">The sequence shown here is derived from an EMBL/GenBank/DDBJ whole genome shotgun (WGS) entry which is preliminary data.</text>
</comment>
<feature type="non-terminal residue" evidence="1">
    <location>
        <position position="1"/>
    </location>
</feature>
<dbReference type="EMBL" id="JANJYI010000005">
    <property type="protein sequence ID" value="KAK2648719.1"/>
    <property type="molecule type" value="Genomic_DNA"/>
</dbReference>
<reference evidence="1" key="1">
    <citation type="journal article" date="2023" name="Plant J.">
        <title>Genome sequences and population genomics provide insights into the demographic history, inbreeding, and mutation load of two 'living fossil' tree species of Dipteronia.</title>
        <authorList>
            <person name="Feng Y."/>
            <person name="Comes H.P."/>
            <person name="Chen J."/>
            <person name="Zhu S."/>
            <person name="Lu R."/>
            <person name="Zhang X."/>
            <person name="Li P."/>
            <person name="Qiu J."/>
            <person name="Olsen K.M."/>
            <person name="Qiu Y."/>
        </authorList>
    </citation>
    <scope>NUCLEOTIDE SEQUENCE</scope>
    <source>
        <strain evidence="1">KIB01</strain>
    </source>
</reference>
<name>A0AAD9WYM8_9ROSI</name>
<dbReference type="Proteomes" id="UP001280121">
    <property type="component" value="Unassembled WGS sequence"/>
</dbReference>
<protein>
    <submittedName>
        <fullName evidence="1">Uncharacterized protein</fullName>
    </submittedName>
</protein>
<organism evidence="1 2">
    <name type="scientific">Dipteronia dyeriana</name>
    <dbReference type="NCBI Taxonomy" id="168575"/>
    <lineage>
        <taxon>Eukaryota</taxon>
        <taxon>Viridiplantae</taxon>
        <taxon>Streptophyta</taxon>
        <taxon>Embryophyta</taxon>
        <taxon>Tracheophyta</taxon>
        <taxon>Spermatophyta</taxon>
        <taxon>Magnoliopsida</taxon>
        <taxon>eudicotyledons</taxon>
        <taxon>Gunneridae</taxon>
        <taxon>Pentapetalae</taxon>
        <taxon>rosids</taxon>
        <taxon>malvids</taxon>
        <taxon>Sapindales</taxon>
        <taxon>Sapindaceae</taxon>
        <taxon>Hippocastanoideae</taxon>
        <taxon>Acereae</taxon>
        <taxon>Dipteronia</taxon>
    </lineage>
</organism>
<sequence>ASPCSLSDFRPISVVSSLYKILMKVLSNRLRKELGLTIDGEDGFVIAFLLPWFLCSSTGARLRNLVMVVGSIK</sequence>
<gene>
    <name evidence="1" type="ORF">Ddye_016208</name>
</gene>
<proteinExistence type="predicted"/>